<evidence type="ECO:0000256" key="5">
    <source>
        <dbReference type="ARBA" id="ARBA00022989"/>
    </source>
</evidence>
<feature type="transmembrane region" description="Helical" evidence="7">
    <location>
        <begin position="168"/>
        <end position="186"/>
    </location>
</feature>
<dbReference type="EMBL" id="JRAI01000039">
    <property type="protein sequence ID" value="KGN86276.1"/>
    <property type="molecule type" value="Genomic_DNA"/>
</dbReference>
<keyword evidence="4" id="KW-0378">Hydrolase</keyword>
<protein>
    <recommendedName>
        <fullName evidence="8">Peptidase S54 rhomboid domain-containing protein</fullName>
    </recommendedName>
</protein>
<dbReference type="eggNOG" id="COG0705">
    <property type="taxonomic scope" value="Bacteria"/>
</dbReference>
<feature type="transmembrane region" description="Helical" evidence="7">
    <location>
        <begin position="255"/>
        <end position="274"/>
    </location>
</feature>
<comment type="subcellular location">
    <subcellularLocation>
        <location evidence="1">Membrane</location>
        <topology evidence="1">Multi-pass membrane protein</topology>
    </subcellularLocation>
</comment>
<feature type="transmembrane region" description="Helical" evidence="7">
    <location>
        <begin position="310"/>
        <end position="330"/>
    </location>
</feature>
<dbReference type="InterPro" id="IPR050925">
    <property type="entry name" value="Rhomboid_protease_S54"/>
</dbReference>
<proteinExistence type="inferred from homology"/>
<feature type="transmembrane region" description="Helical" evidence="7">
    <location>
        <begin position="224"/>
        <end position="243"/>
    </location>
</feature>
<dbReference type="InterPro" id="IPR022764">
    <property type="entry name" value="Peptidase_S54_rhomboid_dom"/>
</dbReference>
<dbReference type="PANTHER" id="PTHR43731">
    <property type="entry name" value="RHOMBOID PROTEASE"/>
    <property type="match status" value="1"/>
</dbReference>
<evidence type="ECO:0000256" key="7">
    <source>
        <dbReference type="SAM" id="Phobius"/>
    </source>
</evidence>
<keyword evidence="6 7" id="KW-0472">Membrane</keyword>
<dbReference type="GO" id="GO:0016020">
    <property type="term" value="C:membrane"/>
    <property type="evidence" value="ECO:0007669"/>
    <property type="project" value="UniProtKB-SubCell"/>
</dbReference>
<accession>A0A0A2F5I1</accession>
<feature type="domain" description="Peptidase S54 rhomboid" evidence="8">
    <location>
        <begin position="214"/>
        <end position="350"/>
    </location>
</feature>
<dbReference type="Proteomes" id="UP000030130">
    <property type="component" value="Unassembled WGS sequence"/>
</dbReference>
<dbReference type="SUPFAM" id="SSF144091">
    <property type="entry name" value="Rhomboid-like"/>
    <property type="match status" value="1"/>
</dbReference>
<comment type="caution">
    <text evidence="9">The sequence shown here is derived from an EMBL/GenBank/DDBJ whole genome shotgun (WGS) entry which is preliminary data.</text>
</comment>
<gene>
    <name evidence="9" type="ORF">HR08_04205</name>
</gene>
<evidence type="ECO:0000256" key="1">
    <source>
        <dbReference type="ARBA" id="ARBA00004141"/>
    </source>
</evidence>
<feature type="transmembrane region" description="Helical" evidence="7">
    <location>
        <begin position="280"/>
        <end position="298"/>
    </location>
</feature>
<keyword evidence="5 7" id="KW-1133">Transmembrane helix</keyword>
<evidence type="ECO:0000313" key="9">
    <source>
        <dbReference type="EMBL" id="KGN86276.1"/>
    </source>
</evidence>
<dbReference type="Pfam" id="PF01694">
    <property type="entry name" value="Rhomboid"/>
    <property type="match status" value="1"/>
</dbReference>
<evidence type="ECO:0000256" key="4">
    <source>
        <dbReference type="ARBA" id="ARBA00022801"/>
    </source>
</evidence>
<feature type="transmembrane region" description="Helical" evidence="7">
    <location>
        <begin position="113"/>
        <end position="130"/>
    </location>
</feature>
<evidence type="ECO:0000259" key="8">
    <source>
        <dbReference type="Pfam" id="PF01694"/>
    </source>
</evidence>
<feature type="transmembrane region" description="Helical" evidence="7">
    <location>
        <begin position="336"/>
        <end position="353"/>
    </location>
</feature>
<dbReference type="Gene3D" id="1.20.1540.10">
    <property type="entry name" value="Rhomboid-like"/>
    <property type="match status" value="1"/>
</dbReference>
<organism evidence="9 10">
    <name type="scientific">Porphyromonas gulae</name>
    <dbReference type="NCBI Taxonomy" id="111105"/>
    <lineage>
        <taxon>Bacteria</taxon>
        <taxon>Pseudomonadati</taxon>
        <taxon>Bacteroidota</taxon>
        <taxon>Bacteroidia</taxon>
        <taxon>Bacteroidales</taxon>
        <taxon>Porphyromonadaceae</taxon>
        <taxon>Porphyromonas</taxon>
    </lineage>
</organism>
<name>A0A0A2F5I1_9PORP</name>
<evidence type="ECO:0000256" key="6">
    <source>
        <dbReference type="ARBA" id="ARBA00023136"/>
    </source>
</evidence>
<dbReference type="InterPro" id="IPR035952">
    <property type="entry name" value="Rhomboid-like_sf"/>
</dbReference>
<dbReference type="GO" id="GO:0004252">
    <property type="term" value="F:serine-type endopeptidase activity"/>
    <property type="evidence" value="ECO:0007669"/>
    <property type="project" value="InterPro"/>
</dbReference>
<sequence>MDLYMSIPLLDSEKDTATNNPCAWLGVSYHKTISNRLKENRKTEEINDFIQISLRLFNNKDVSDISYLERIGNTDDRDGYLQAISQGIDKRHETILIGVQEPFNNRNGNKLESMLIAAFAGTILWLFLSLKPQIDPKELKRIKAGKPDRVASRNFGMQLSYIKPHGDFLITPIIIYINIAVFWFLALKERSFIHLDGANLMKWGANFRPLVQSGEWWRLLTNTFLHGGIIHLAANMLALYVVGVELEPKLGRRKFSITYLLIGILSSITSVWWHENTISVGSSGAILGLYGVLLALLLTKTFPGTIDTPFLLSTTIFVGINLTAGLAVGIDNAAHIGGLISGFVLGLTFLPTIRKGK</sequence>
<evidence type="ECO:0000313" key="10">
    <source>
        <dbReference type="Proteomes" id="UP000030130"/>
    </source>
</evidence>
<keyword evidence="3 7" id="KW-0812">Transmembrane</keyword>
<dbReference type="AlphaFoldDB" id="A0A0A2F5I1"/>
<dbReference type="STRING" id="111105.HR09_06455"/>
<reference evidence="9 10" key="1">
    <citation type="submission" date="2014-08" db="EMBL/GenBank/DDBJ databases">
        <title>Porphyromonas gulae strain:COT-052_OH1451 Genome sequencing.</title>
        <authorList>
            <person name="Wallis C."/>
            <person name="Deusch O."/>
            <person name="O'Flynn C."/>
            <person name="Davis I."/>
            <person name="Jospin G."/>
            <person name="Darling A.E."/>
            <person name="Coil D.A."/>
            <person name="Alexiev A."/>
            <person name="Horsfall A."/>
            <person name="Kirkwood N."/>
            <person name="Harris S."/>
            <person name="Eisen J.A."/>
        </authorList>
    </citation>
    <scope>NUCLEOTIDE SEQUENCE [LARGE SCALE GENOMIC DNA]</scope>
    <source>
        <strain evidence="10">COT-052 OH1451</strain>
    </source>
</reference>
<dbReference type="PANTHER" id="PTHR43731:SF14">
    <property type="entry name" value="PRESENILIN-ASSOCIATED RHOMBOID-LIKE PROTEIN, MITOCHONDRIAL"/>
    <property type="match status" value="1"/>
</dbReference>
<comment type="similarity">
    <text evidence="2">Belongs to the peptidase S54 family.</text>
</comment>
<evidence type="ECO:0000256" key="2">
    <source>
        <dbReference type="ARBA" id="ARBA00009045"/>
    </source>
</evidence>
<evidence type="ECO:0000256" key="3">
    <source>
        <dbReference type="ARBA" id="ARBA00022692"/>
    </source>
</evidence>